<dbReference type="Pfam" id="PF13356">
    <property type="entry name" value="Arm-DNA-bind_3"/>
    <property type="match status" value="1"/>
</dbReference>
<dbReference type="InterPro" id="IPR002104">
    <property type="entry name" value="Integrase_catalytic"/>
</dbReference>
<evidence type="ECO:0000313" key="6">
    <source>
        <dbReference type="EMBL" id="MBN9413237.1"/>
    </source>
</evidence>
<gene>
    <name evidence="6" type="ORF">J0H12_04865</name>
</gene>
<keyword evidence="2" id="KW-0229">DNA integration</keyword>
<evidence type="ECO:0000256" key="1">
    <source>
        <dbReference type="ARBA" id="ARBA00008857"/>
    </source>
</evidence>
<keyword evidence="3" id="KW-0238">DNA-binding</keyword>
<dbReference type="Pfam" id="PF22022">
    <property type="entry name" value="Phage_int_M"/>
    <property type="match status" value="1"/>
</dbReference>
<evidence type="ECO:0000259" key="5">
    <source>
        <dbReference type="PROSITE" id="PS51898"/>
    </source>
</evidence>
<evidence type="ECO:0000313" key="7">
    <source>
        <dbReference type="Proteomes" id="UP000664414"/>
    </source>
</evidence>
<keyword evidence="4" id="KW-0233">DNA recombination</keyword>
<evidence type="ECO:0000256" key="4">
    <source>
        <dbReference type="ARBA" id="ARBA00023172"/>
    </source>
</evidence>
<dbReference type="Proteomes" id="UP000664414">
    <property type="component" value="Unassembled WGS sequence"/>
</dbReference>
<dbReference type="InterPro" id="IPR050808">
    <property type="entry name" value="Phage_Integrase"/>
</dbReference>
<dbReference type="InterPro" id="IPR038488">
    <property type="entry name" value="Integrase_DNA-bd_sf"/>
</dbReference>
<dbReference type="AlphaFoldDB" id="A0A8J7PK33"/>
<dbReference type="Gene3D" id="1.10.443.10">
    <property type="entry name" value="Intergrase catalytic core"/>
    <property type="match status" value="1"/>
</dbReference>
<evidence type="ECO:0000256" key="3">
    <source>
        <dbReference type="ARBA" id="ARBA00023125"/>
    </source>
</evidence>
<protein>
    <submittedName>
        <fullName evidence="6">Tyrosine-type recombinase/integrase</fullName>
    </submittedName>
</protein>
<dbReference type="GO" id="GO:0006310">
    <property type="term" value="P:DNA recombination"/>
    <property type="evidence" value="ECO:0007669"/>
    <property type="project" value="UniProtKB-KW"/>
</dbReference>
<name>A0A8J7PK33_9PROT</name>
<dbReference type="InterPro" id="IPR053876">
    <property type="entry name" value="Phage_int_M"/>
</dbReference>
<dbReference type="InterPro" id="IPR013762">
    <property type="entry name" value="Integrase-like_cat_sf"/>
</dbReference>
<dbReference type="Gene3D" id="1.10.150.130">
    <property type="match status" value="1"/>
</dbReference>
<dbReference type="InterPro" id="IPR010998">
    <property type="entry name" value="Integrase_recombinase_N"/>
</dbReference>
<comment type="caution">
    <text evidence="6">The sequence shown here is derived from an EMBL/GenBank/DDBJ whole genome shotgun (WGS) entry which is preliminary data.</text>
</comment>
<evidence type="ECO:0000256" key="2">
    <source>
        <dbReference type="ARBA" id="ARBA00022908"/>
    </source>
</evidence>
<dbReference type="InterPro" id="IPR011010">
    <property type="entry name" value="DNA_brk_join_enz"/>
</dbReference>
<dbReference type="PROSITE" id="PS51898">
    <property type="entry name" value="TYR_RECOMBINASE"/>
    <property type="match status" value="1"/>
</dbReference>
<dbReference type="GO" id="GO:0015074">
    <property type="term" value="P:DNA integration"/>
    <property type="evidence" value="ECO:0007669"/>
    <property type="project" value="UniProtKB-KW"/>
</dbReference>
<dbReference type="InterPro" id="IPR025166">
    <property type="entry name" value="Integrase_DNA_bind_dom"/>
</dbReference>
<organism evidence="6 7">
    <name type="scientific">Candidatus Paracaedimonas acanthamoebae</name>
    <dbReference type="NCBI Taxonomy" id="244581"/>
    <lineage>
        <taxon>Bacteria</taxon>
        <taxon>Pseudomonadati</taxon>
        <taxon>Pseudomonadota</taxon>
        <taxon>Alphaproteobacteria</taxon>
        <taxon>Holosporales</taxon>
        <taxon>Caedimonadaceae</taxon>
        <taxon>Candidatus Paracaedimonas</taxon>
    </lineage>
</organism>
<dbReference type="GO" id="GO:0003677">
    <property type="term" value="F:DNA binding"/>
    <property type="evidence" value="ECO:0007669"/>
    <property type="project" value="UniProtKB-KW"/>
</dbReference>
<proteinExistence type="inferred from homology"/>
<dbReference type="Pfam" id="PF00589">
    <property type="entry name" value="Phage_integrase"/>
    <property type="match status" value="1"/>
</dbReference>
<dbReference type="CDD" id="cd00796">
    <property type="entry name" value="INT_Rci_Hp1_C"/>
    <property type="match status" value="1"/>
</dbReference>
<dbReference type="PANTHER" id="PTHR30629:SF2">
    <property type="entry name" value="PROPHAGE INTEGRASE INTS-RELATED"/>
    <property type="match status" value="1"/>
</dbReference>
<dbReference type="SUPFAM" id="SSF56349">
    <property type="entry name" value="DNA breaking-rejoining enzymes"/>
    <property type="match status" value="1"/>
</dbReference>
<accession>A0A8J7PK33</accession>
<dbReference type="PANTHER" id="PTHR30629">
    <property type="entry name" value="PROPHAGE INTEGRASE"/>
    <property type="match status" value="1"/>
</dbReference>
<feature type="domain" description="Tyr recombinase" evidence="5">
    <location>
        <begin position="213"/>
        <end position="387"/>
    </location>
</feature>
<reference evidence="6" key="1">
    <citation type="submission" date="2021-02" db="EMBL/GenBank/DDBJ databases">
        <title>Thiocyanate and organic carbon inputs drive convergent selection for specific autotrophic Afipia and Thiobacillus strains within complex microbiomes.</title>
        <authorList>
            <person name="Huddy R.J."/>
            <person name="Sachdeva R."/>
            <person name="Kadzinga F."/>
            <person name="Kantor R.S."/>
            <person name="Harrison S.T.L."/>
            <person name="Banfield J.F."/>
        </authorList>
    </citation>
    <scope>NUCLEOTIDE SEQUENCE</scope>
    <source>
        <strain evidence="6">SCN18_10_11_15_R4_P_38_20</strain>
    </source>
</reference>
<sequence>MDNVNSVIGKTMQKVNKCKLTKRVVESAQPDSINRIVLWDNEITGFCLRVYPSGKKTYFLQYRNRNKITRKIKIGTHGQITTEHAREQAYKLVLSINLGEDPSIQSPLKSTFRTFKDLTKEYLESHSKIKKTPKGYKEDLYFLNEIILRRYGHLNIESITSLDLQKLHAEMKKTPYKANKLRDLLSKMFNLAIHWGWRSDNPVKAVEKYKEYKRYRWLNDSEIQILWHILDQYHNQNIANAIRLLLLTGSRRNEVLHATWDQFDLEKGIWTKPAHTTKQRRMEHLPLSTTAIKILKRMKKQSDSNFLFPGKVPNKPIQEIKKAWQTIRENAEIPDARLHDLRHTHASHLVSSGLSLSIVGKLLGHTQASTTQRYAHLADEPLRKATSIFGNKIESLISKTSNI</sequence>
<comment type="similarity">
    <text evidence="1">Belongs to the 'phage' integrase family.</text>
</comment>
<dbReference type="EMBL" id="JAFKGL010000019">
    <property type="protein sequence ID" value="MBN9413237.1"/>
    <property type="molecule type" value="Genomic_DNA"/>
</dbReference>
<dbReference type="Gene3D" id="3.30.160.390">
    <property type="entry name" value="Integrase, DNA-binding domain"/>
    <property type="match status" value="1"/>
</dbReference>